<reference evidence="1" key="1">
    <citation type="submission" date="2023-05" db="EMBL/GenBank/DDBJ databases">
        <authorList>
            <consortium name="ELIXIR-Norway"/>
        </authorList>
    </citation>
    <scope>NUCLEOTIDE SEQUENCE</scope>
</reference>
<dbReference type="EMBL" id="OX596110">
    <property type="protein sequence ID" value="CAN0318124.1"/>
    <property type="molecule type" value="Genomic_DNA"/>
</dbReference>
<dbReference type="Proteomes" id="UP001162501">
    <property type="component" value="Chromosome 26"/>
</dbReference>
<name>A0AC59Z9F1_RANTA</name>
<accession>A0AC59Z9F1</accession>
<evidence type="ECO:0000313" key="1">
    <source>
        <dbReference type="EMBL" id="CAN0318124.1"/>
    </source>
</evidence>
<protein>
    <submittedName>
        <fullName evidence="1">Uncharacterized protein</fullName>
    </submittedName>
</protein>
<proteinExistence type="predicted"/>
<gene>
    <name evidence="1" type="ORF">MRATA1EN22A_LOCUS15529</name>
</gene>
<organism evidence="1 2">
    <name type="scientific">Rangifer tarandus platyrhynchus</name>
    <name type="common">Svalbard reindeer</name>
    <dbReference type="NCBI Taxonomy" id="3082113"/>
    <lineage>
        <taxon>Eukaryota</taxon>
        <taxon>Metazoa</taxon>
        <taxon>Chordata</taxon>
        <taxon>Craniata</taxon>
        <taxon>Vertebrata</taxon>
        <taxon>Euteleostomi</taxon>
        <taxon>Mammalia</taxon>
        <taxon>Eutheria</taxon>
        <taxon>Laurasiatheria</taxon>
        <taxon>Artiodactyla</taxon>
        <taxon>Ruminantia</taxon>
        <taxon>Pecora</taxon>
        <taxon>Cervidae</taxon>
        <taxon>Odocoileinae</taxon>
        <taxon>Rangifer</taxon>
    </lineage>
</organism>
<reference evidence="1" key="2">
    <citation type="submission" date="2025-03" db="EMBL/GenBank/DDBJ databases">
        <authorList>
            <consortium name="ELIXIR-Norway"/>
            <consortium name="Elixir Norway"/>
        </authorList>
    </citation>
    <scope>NUCLEOTIDE SEQUENCE</scope>
</reference>
<evidence type="ECO:0000313" key="2">
    <source>
        <dbReference type="Proteomes" id="UP001162501"/>
    </source>
</evidence>
<sequence>MGGMCLLQKGDAGIRDRVSETGHVSVKHRPRFPRWFSALCKVHPEPFKTRTALSSSVKPGLARTGPPCSSHALRSRLPPDPSQERAAPGDCSARRSRTHPPPPGWQWNRETRHREESWSQCSSLLIPSSLGLRLFISKRSGFDAVSGSLVFGQ</sequence>